<dbReference type="RefSeq" id="WP_125325204.1">
    <property type="nucleotide sequence ID" value="NZ_CP034328.1"/>
</dbReference>
<reference evidence="1 2" key="1">
    <citation type="submission" date="2018-12" db="EMBL/GenBank/DDBJ databases">
        <title>Complete genome sequencing of Tabrizicola sp. K13M18.</title>
        <authorList>
            <person name="Bae J.-W."/>
        </authorList>
    </citation>
    <scope>NUCLEOTIDE SEQUENCE [LARGE SCALE GENOMIC DNA]</scope>
    <source>
        <strain evidence="1 2">K13M18</strain>
    </source>
</reference>
<proteinExistence type="predicted"/>
<dbReference type="Proteomes" id="UP000282002">
    <property type="component" value="Chromosome"/>
</dbReference>
<name>A0A3S8U5V0_9RHOB</name>
<gene>
    <name evidence="1" type="ORF">EI545_09245</name>
</gene>
<protein>
    <submittedName>
        <fullName evidence="1">Uncharacterized protein</fullName>
    </submittedName>
</protein>
<keyword evidence="2" id="KW-1185">Reference proteome</keyword>
<evidence type="ECO:0000313" key="2">
    <source>
        <dbReference type="Proteomes" id="UP000282002"/>
    </source>
</evidence>
<dbReference type="AlphaFoldDB" id="A0A3S8U5V0"/>
<dbReference type="EMBL" id="CP034328">
    <property type="protein sequence ID" value="AZL59006.1"/>
    <property type="molecule type" value="Genomic_DNA"/>
</dbReference>
<dbReference type="KEGG" id="taw:EI545_09245"/>
<sequence>MAQIDFSAMPVGCSWTTTFSDGQSVTETYLGQAKGKYKTTVTQAGNAKAVIRTMLYDKRGRMVRKDWADGNWETFTPYSCYSEPGNCTYRYKNSDGVSQKIASETQKQGKGYLVKAGPVGGKAYNDDYFEIGAFGLKTKQKSENYASRLTAMDNCEPQS</sequence>
<accession>A0A3S8U5V0</accession>
<organism evidence="1 2">
    <name type="scientific">Tabrizicola piscis</name>
    <dbReference type="NCBI Taxonomy" id="2494374"/>
    <lineage>
        <taxon>Bacteria</taxon>
        <taxon>Pseudomonadati</taxon>
        <taxon>Pseudomonadota</taxon>
        <taxon>Alphaproteobacteria</taxon>
        <taxon>Rhodobacterales</taxon>
        <taxon>Paracoccaceae</taxon>
        <taxon>Tabrizicola</taxon>
    </lineage>
</organism>
<evidence type="ECO:0000313" key="1">
    <source>
        <dbReference type="EMBL" id="AZL59006.1"/>
    </source>
</evidence>